<dbReference type="InterPro" id="IPR036388">
    <property type="entry name" value="WH-like_DNA-bd_sf"/>
</dbReference>
<feature type="domain" description="TFIIF beta subunit HTH" evidence="2">
    <location>
        <begin position="9"/>
        <end position="71"/>
    </location>
</feature>
<evidence type="ECO:0000313" key="4">
    <source>
        <dbReference type="Proteomes" id="UP000449547"/>
    </source>
</evidence>
<sequence length="103" mass="12393">MKRRGRVLMEPEELKGKLRMLFDQRDHWSLHGLASSIGQPEQHVSWTLRKMAIKEKEAPNKGMYTLRPRYKWEQKKRRERLAARANPINQPSDFERSDEEMMD</sequence>
<dbReference type="Gene3D" id="1.10.10.10">
    <property type="entry name" value="Winged helix-like DNA-binding domain superfamily/Winged helix DNA-binding domain"/>
    <property type="match status" value="1"/>
</dbReference>
<dbReference type="Pfam" id="PF02270">
    <property type="entry name" value="TFIIF_beta"/>
    <property type="match status" value="1"/>
</dbReference>
<organism evidence="3 4">
    <name type="scientific">Diutina rugosa</name>
    <name type="common">Yeast</name>
    <name type="synonym">Candida rugosa</name>
    <dbReference type="NCBI Taxonomy" id="5481"/>
    <lineage>
        <taxon>Eukaryota</taxon>
        <taxon>Fungi</taxon>
        <taxon>Dikarya</taxon>
        <taxon>Ascomycota</taxon>
        <taxon>Saccharomycotina</taxon>
        <taxon>Pichiomycetes</taxon>
        <taxon>Debaryomycetaceae</taxon>
        <taxon>Diutina</taxon>
    </lineage>
</organism>
<dbReference type="Proteomes" id="UP000449547">
    <property type="component" value="Unassembled WGS sequence"/>
</dbReference>
<name>A0A642UUA5_DIURU</name>
<protein>
    <recommendedName>
        <fullName evidence="2">TFIIF beta subunit HTH domain-containing protein</fullName>
    </recommendedName>
</protein>
<feature type="region of interest" description="Disordered" evidence="1">
    <location>
        <begin position="75"/>
        <end position="103"/>
    </location>
</feature>
<dbReference type="EMBL" id="SWFT01000048">
    <property type="protein sequence ID" value="KAA8905414.1"/>
    <property type="molecule type" value="Genomic_DNA"/>
</dbReference>
<dbReference type="AlphaFoldDB" id="A0A642UUA5"/>
<dbReference type="InterPro" id="IPR036390">
    <property type="entry name" value="WH_DNA-bd_sf"/>
</dbReference>
<proteinExistence type="predicted"/>
<dbReference type="InterPro" id="IPR040450">
    <property type="entry name" value="TFIIF_beta_HTH"/>
</dbReference>
<dbReference type="RefSeq" id="XP_034013715.1">
    <property type="nucleotide sequence ID" value="XM_034154035.1"/>
</dbReference>
<evidence type="ECO:0000313" key="3">
    <source>
        <dbReference type="EMBL" id="KAA8905414.1"/>
    </source>
</evidence>
<evidence type="ECO:0000259" key="2">
    <source>
        <dbReference type="Pfam" id="PF02270"/>
    </source>
</evidence>
<dbReference type="VEuPathDB" id="FungiDB:DIURU_001487"/>
<reference evidence="3 4" key="1">
    <citation type="submission" date="2019-07" db="EMBL/GenBank/DDBJ databases">
        <title>Genome assembly of two rare yeast pathogens: Diutina rugosa and Trichomonascus ciferrii.</title>
        <authorList>
            <person name="Mixao V."/>
            <person name="Saus E."/>
            <person name="Hansen A."/>
            <person name="Lass-Flor C."/>
            <person name="Gabaldon T."/>
        </authorList>
    </citation>
    <scope>NUCLEOTIDE SEQUENCE [LARGE SCALE GENOMIC DNA]</scope>
    <source>
        <strain evidence="3 4">CBS 613</strain>
    </source>
</reference>
<accession>A0A642UUA5</accession>
<gene>
    <name evidence="3" type="ORF">DIURU_001487</name>
</gene>
<dbReference type="SUPFAM" id="SSF46785">
    <property type="entry name" value="Winged helix' DNA-binding domain"/>
    <property type="match status" value="1"/>
</dbReference>
<comment type="caution">
    <text evidence="3">The sequence shown here is derived from an EMBL/GenBank/DDBJ whole genome shotgun (WGS) entry which is preliminary data.</text>
</comment>
<evidence type="ECO:0000256" key="1">
    <source>
        <dbReference type="SAM" id="MobiDB-lite"/>
    </source>
</evidence>
<dbReference type="GeneID" id="54780140"/>
<keyword evidence="4" id="KW-1185">Reference proteome</keyword>